<evidence type="ECO:0000259" key="1">
    <source>
        <dbReference type="Pfam" id="PF04830"/>
    </source>
</evidence>
<name>A0A4V7IAW1_BIBTR</name>
<dbReference type="KEGG" id="btre:F542_13890"/>
<evidence type="ECO:0000313" key="2">
    <source>
        <dbReference type="EMBL" id="AHG82107.1"/>
    </source>
</evidence>
<dbReference type="InterPro" id="IPR006915">
    <property type="entry name" value="DUF637_hemagglutn_put"/>
</dbReference>
<sequence>MQAGINGGKFTKALENAIYNALVDTAHATLAKNIKGIKNQADANKWYREAAHKIAHAVAGCGAAVGKGGKCSDGALGAALGEVVGELLTKNKTCNEIDEIEVINKTKLIVGCVAAALGKDVNMSVAAAHIAVKFNTVNKENAGTIEQFLKEMNDSPSKVGMQTGKNAEDTLIKFSSVDRTLSPDFVRYFNTRDARYIYTEKAGWIDMVHFLFYAGVSYDTKKELVAFNRYSSMSTIENKAINRAVSHGYVQEIADMVRAKHSAFEYEDLVSDKQGAIFGAKYFDPKSSLNLGQQVKLYFDKELKATQPKKAPNYHQLPAKDIGKHSGIKNYTTSPLFTK</sequence>
<feature type="domain" description="DUF637" evidence="1">
    <location>
        <begin position="2"/>
        <end position="78"/>
    </location>
</feature>
<protein>
    <recommendedName>
        <fullName evidence="1">DUF637 domain-containing protein</fullName>
    </recommendedName>
</protein>
<evidence type="ECO:0000313" key="3">
    <source>
        <dbReference type="Proteomes" id="UP000019091"/>
    </source>
</evidence>
<dbReference type="AlphaFoldDB" id="A0A4V7IAW1"/>
<dbReference type="EMBL" id="CP006954">
    <property type="protein sequence ID" value="AHG82107.1"/>
    <property type="molecule type" value="Genomic_DNA"/>
</dbReference>
<organism evidence="2 3">
    <name type="scientific">Bibersteinia trehalosi USDA-ARS-USMARC-188</name>
    <dbReference type="NCBI Taxonomy" id="1263829"/>
    <lineage>
        <taxon>Bacteria</taxon>
        <taxon>Pseudomonadati</taxon>
        <taxon>Pseudomonadota</taxon>
        <taxon>Gammaproteobacteria</taxon>
        <taxon>Pasteurellales</taxon>
        <taxon>Pasteurellaceae</taxon>
        <taxon>Bibersteinia</taxon>
    </lineage>
</organism>
<reference evidence="2 3" key="1">
    <citation type="journal article" date="2014" name="Genome Announc.">
        <title>Complete Closed Genome Sequences of Three Bibersteinia trehalosi Nasopharyngeal Isolates from Cattle with Shipping Fever.</title>
        <authorList>
            <person name="Harhay G.P."/>
            <person name="McVey D.S."/>
            <person name="Koren S."/>
            <person name="Phillippy A.M."/>
            <person name="Bono J."/>
            <person name="Harhay D.M."/>
            <person name="Clawson M.L."/>
            <person name="Heaton M.P."/>
            <person name="Chitko-McKown C.G."/>
            <person name="Korlach J."/>
            <person name="Smith T.P."/>
        </authorList>
    </citation>
    <scope>NUCLEOTIDE SEQUENCE [LARGE SCALE GENOMIC DNA]</scope>
    <source>
        <strain evidence="2 3">USDA-ARS-USMARC-188</strain>
    </source>
</reference>
<dbReference type="Pfam" id="PF04830">
    <property type="entry name" value="DUF637"/>
    <property type="match status" value="1"/>
</dbReference>
<proteinExistence type="predicted"/>
<gene>
    <name evidence="2" type="ORF">F542_13890</name>
</gene>
<dbReference type="Proteomes" id="UP000019091">
    <property type="component" value="Chromosome"/>
</dbReference>
<accession>A0A4V7IAW1</accession>